<comment type="caution">
    <text evidence="3">The sequence shown here is derived from an EMBL/GenBank/DDBJ whole genome shotgun (WGS) entry which is preliminary data.</text>
</comment>
<keyword evidence="3" id="KW-0808">Transferase</keyword>
<dbReference type="PANTHER" id="PTHR12526">
    <property type="entry name" value="GLYCOSYLTRANSFERASE"/>
    <property type="match status" value="1"/>
</dbReference>
<dbReference type="PANTHER" id="PTHR12526:SF630">
    <property type="entry name" value="GLYCOSYLTRANSFERASE"/>
    <property type="match status" value="1"/>
</dbReference>
<dbReference type="InterPro" id="IPR028098">
    <property type="entry name" value="Glyco_trans_4-like_N"/>
</dbReference>
<dbReference type="Gene3D" id="3.40.50.2000">
    <property type="entry name" value="Glycogen Phosphorylase B"/>
    <property type="match status" value="2"/>
</dbReference>
<evidence type="ECO:0000313" key="3">
    <source>
        <dbReference type="EMBL" id="OCX75710.1"/>
    </source>
</evidence>
<dbReference type="AlphaFoldDB" id="A0A1C2IIB3"/>
<dbReference type="Pfam" id="PF13439">
    <property type="entry name" value="Glyco_transf_4"/>
    <property type="match status" value="1"/>
</dbReference>
<feature type="domain" description="Glycosyltransferase subfamily 4-like N-terminal" evidence="2">
    <location>
        <begin position="15"/>
        <end position="156"/>
    </location>
</feature>
<proteinExistence type="predicted"/>
<gene>
    <name evidence="3" type="ORF">A6M23_01905</name>
</gene>
<dbReference type="Proteomes" id="UP000095008">
    <property type="component" value="Unassembled WGS sequence"/>
</dbReference>
<dbReference type="SUPFAM" id="SSF53756">
    <property type="entry name" value="UDP-Glycosyltransferase/glycogen phosphorylase"/>
    <property type="match status" value="1"/>
</dbReference>
<organism evidence="3 4">
    <name type="scientific">Acidithiobacillus thiooxidans</name>
    <name type="common">Thiobacillus thiooxidans</name>
    <dbReference type="NCBI Taxonomy" id="930"/>
    <lineage>
        <taxon>Bacteria</taxon>
        <taxon>Pseudomonadati</taxon>
        <taxon>Pseudomonadota</taxon>
        <taxon>Acidithiobacillia</taxon>
        <taxon>Acidithiobacillales</taxon>
        <taxon>Acidithiobacillaceae</taxon>
        <taxon>Acidithiobacillus</taxon>
    </lineage>
</organism>
<evidence type="ECO:0000259" key="1">
    <source>
        <dbReference type="Pfam" id="PF00534"/>
    </source>
</evidence>
<feature type="domain" description="Glycosyl transferase family 1" evidence="1">
    <location>
        <begin position="172"/>
        <end position="323"/>
    </location>
</feature>
<dbReference type="EMBL" id="LWRY01000011">
    <property type="protein sequence ID" value="OCX75710.1"/>
    <property type="molecule type" value="Genomic_DNA"/>
</dbReference>
<dbReference type="OrthoDB" id="5289599at2"/>
<accession>A0A1C2IIB3</accession>
<sequence length="349" mass="38796">MRILHITNHVLEVGNGIVNVAVDLACSQSALGHDVFYASGGGEYERLLDCHGVKHNSVSFSKSLIGFPKMLVNLEWVIQQTRPDIIHAHMMTGALLAKLLRIRRRYRLITHVHNEFQKSARIMSVGDAVIAVSDAVCRSMIGRGIPARKLHVVRNGTINSPRMQGVEAKPLVHPAIVTVAGMYERKGIRDLIAAFANLPADLPSYLYIVGEGPDRAVFEEMARNSSRKDHIFFEGFQPQPHSYLKSADIFVLASRKDPFPLVVLEARENACAIIASDVDGIPEALEGGKAGQLFTAGDVTDLSNHLYRFLCDQNLREQFAKRACTGIEWLTVQRMTQETLTLYQRVLQS</sequence>
<dbReference type="Pfam" id="PF00534">
    <property type="entry name" value="Glycos_transf_1"/>
    <property type="match status" value="1"/>
</dbReference>
<dbReference type="CDD" id="cd03801">
    <property type="entry name" value="GT4_PimA-like"/>
    <property type="match status" value="1"/>
</dbReference>
<protein>
    <submittedName>
        <fullName evidence="3">Glycosyltransferase</fullName>
    </submittedName>
</protein>
<reference evidence="3" key="1">
    <citation type="journal article" date="2016" name="Int. J. Mol. Sci.">
        <title>Comparative genomics of the extreme acidophile Acidithiobacillus thiooxidans reveals intraspecific divergence and niche adaptation.</title>
        <authorList>
            <person name="Zhang X."/>
            <person name="Feng X."/>
            <person name="Tao J."/>
            <person name="Ma L."/>
            <person name="Xiao Y."/>
            <person name="Liang Y."/>
            <person name="Liu X."/>
            <person name="Yin H."/>
        </authorList>
    </citation>
    <scope>NUCLEOTIDE SEQUENCE [LARGE SCALE GENOMIC DNA]</scope>
    <source>
        <strain evidence="3">DXS-W</strain>
    </source>
</reference>
<dbReference type="InterPro" id="IPR001296">
    <property type="entry name" value="Glyco_trans_1"/>
</dbReference>
<evidence type="ECO:0000313" key="4">
    <source>
        <dbReference type="Proteomes" id="UP000095008"/>
    </source>
</evidence>
<name>A0A1C2IIB3_ACITH</name>
<evidence type="ECO:0000259" key="2">
    <source>
        <dbReference type="Pfam" id="PF13439"/>
    </source>
</evidence>
<dbReference type="GO" id="GO:0016757">
    <property type="term" value="F:glycosyltransferase activity"/>
    <property type="evidence" value="ECO:0007669"/>
    <property type="project" value="InterPro"/>
</dbReference>
<keyword evidence="4" id="KW-1185">Reference proteome</keyword>